<protein>
    <recommendedName>
        <fullName evidence="4">Lipoprotein</fullName>
    </recommendedName>
</protein>
<accession>A0ABR4RUM6</accession>
<organism evidence="2 3">
    <name type="scientific">Vibrio metoecus</name>
    <dbReference type="NCBI Taxonomy" id="1481663"/>
    <lineage>
        <taxon>Bacteria</taxon>
        <taxon>Pseudomonadati</taxon>
        <taxon>Pseudomonadota</taxon>
        <taxon>Gammaproteobacteria</taxon>
        <taxon>Vibrionales</taxon>
        <taxon>Vibrionaceae</taxon>
        <taxon>Vibrio</taxon>
    </lineage>
</organism>
<reference evidence="2 3" key="1">
    <citation type="submission" date="2014-04" db="EMBL/GenBank/DDBJ databases">
        <title>Vibrio metecus sp. nov., a close relative of Vibrio cholerae isolated from coastal brackish ponds and clinical specimens.</title>
        <authorList>
            <person name="Kirchberger P.C."/>
            <person name="Turnsek M."/>
            <person name="Hunt D.E."/>
            <person name="Haley B.J."/>
            <person name="Colwell R."/>
            <person name="Polz M.F."/>
            <person name="Tarr C.L."/>
            <person name="Boucher Y."/>
        </authorList>
    </citation>
    <scope>NUCLEOTIDE SEQUENCE [LARGE SCALE GENOMIC DNA]</scope>
    <source>
        <strain evidence="3">PPCK-2014</strain>
    </source>
</reference>
<keyword evidence="3" id="KW-1185">Reference proteome</keyword>
<feature type="chain" id="PRO_5045754676" description="Lipoprotein" evidence="1">
    <location>
        <begin position="16"/>
        <end position="205"/>
    </location>
</feature>
<evidence type="ECO:0000313" key="3">
    <source>
        <dbReference type="Proteomes" id="UP000027331"/>
    </source>
</evidence>
<feature type="signal peptide" evidence="1">
    <location>
        <begin position="1"/>
        <end position="15"/>
    </location>
</feature>
<evidence type="ECO:0008006" key="4">
    <source>
        <dbReference type="Google" id="ProtNLM"/>
    </source>
</evidence>
<dbReference type="PROSITE" id="PS51257">
    <property type="entry name" value="PROKAR_LIPOPROTEIN"/>
    <property type="match status" value="1"/>
</dbReference>
<dbReference type="EMBL" id="JJMN01000066">
    <property type="protein sequence ID" value="KDO13396.1"/>
    <property type="molecule type" value="Genomic_DNA"/>
</dbReference>
<comment type="caution">
    <text evidence="2">The sequence shown here is derived from an EMBL/GenBank/DDBJ whole genome shotgun (WGS) entry which is preliminary data.</text>
</comment>
<evidence type="ECO:0000256" key="1">
    <source>
        <dbReference type="SAM" id="SignalP"/>
    </source>
</evidence>
<dbReference type="Proteomes" id="UP000027331">
    <property type="component" value="Unassembled WGS sequence"/>
</dbReference>
<dbReference type="GeneID" id="88785735"/>
<sequence length="205" mass="22768">MKGIVAILVSILALAACNSTPKEQIAIDDNSNQVVSFYDFNGRVFKKDILPIDVLIPSKLVSSIPSGGLVASSWVDHSDVERVNSQPPKEPNHSYFITKLSTSVIFNAEFNGFQFSRGGKEQNTIKLFKERMAQSGMKDVTVERFDPLGFPVLVVEATRENNTKARLIYVGTNIETNTIIITFVGKNHDDEVVWKNFVDSVVTSR</sequence>
<evidence type="ECO:0000313" key="2">
    <source>
        <dbReference type="EMBL" id="KDO13396.1"/>
    </source>
</evidence>
<gene>
    <name evidence="2" type="ORF">DP83_14785</name>
</gene>
<dbReference type="RefSeq" id="WP_000676400.1">
    <property type="nucleotide sequence ID" value="NZ_CP035689.1"/>
</dbReference>
<keyword evidence="1" id="KW-0732">Signal</keyword>
<proteinExistence type="predicted"/>
<name>A0ABR4RUM6_VIBMT</name>